<keyword evidence="9" id="KW-0460">Magnesium</keyword>
<dbReference type="Gene3D" id="1.10.486.10">
    <property type="entry name" value="PCRA, domain 4"/>
    <property type="match status" value="1"/>
</dbReference>
<evidence type="ECO:0000256" key="14">
    <source>
        <dbReference type="ARBA" id="ARBA00048988"/>
    </source>
</evidence>
<keyword evidence="4 15" id="KW-0227">DNA damage</keyword>
<comment type="catalytic activity">
    <reaction evidence="13 15">
        <text>Couples ATP hydrolysis with the unwinding of duplex DNA by translocating in the 3'-5' direction.</text>
        <dbReference type="EC" id="5.6.2.4"/>
    </reaction>
</comment>
<evidence type="ECO:0000256" key="1">
    <source>
        <dbReference type="ARBA" id="ARBA00022722"/>
    </source>
</evidence>
<evidence type="ECO:0000256" key="3">
    <source>
        <dbReference type="ARBA" id="ARBA00022741"/>
    </source>
</evidence>
<dbReference type="SUPFAM" id="SSF52540">
    <property type="entry name" value="P-loop containing nucleoside triphosphate hydrolases"/>
    <property type="match status" value="2"/>
</dbReference>
<accession>A0AAT9IIK5</accession>
<dbReference type="Pfam" id="PF13361">
    <property type="entry name" value="UvrD_C"/>
    <property type="match status" value="1"/>
</dbReference>
<dbReference type="CDD" id="cd22352">
    <property type="entry name" value="RecB_C-like"/>
    <property type="match status" value="1"/>
</dbReference>
<dbReference type="InterPro" id="IPR011335">
    <property type="entry name" value="Restrct_endonuc-II-like"/>
</dbReference>
<evidence type="ECO:0000256" key="9">
    <source>
        <dbReference type="ARBA" id="ARBA00022842"/>
    </source>
</evidence>
<dbReference type="NCBIfam" id="TIGR00609">
    <property type="entry name" value="recB"/>
    <property type="match status" value="1"/>
</dbReference>
<evidence type="ECO:0000256" key="6">
    <source>
        <dbReference type="ARBA" id="ARBA00022806"/>
    </source>
</evidence>
<dbReference type="SUPFAM" id="SSF52980">
    <property type="entry name" value="Restriction endonuclease-like"/>
    <property type="match status" value="1"/>
</dbReference>
<comment type="catalytic activity">
    <reaction evidence="15">
        <text>Exonucleolytic cleavage (in the presence of ATP) in either 5'- to 3'- or 3'- to 5'-direction to yield 5'-phosphooligonucleotides.</text>
        <dbReference type="EC" id="3.1.11.5"/>
    </reaction>
</comment>
<dbReference type="InterPro" id="IPR014017">
    <property type="entry name" value="DNA_helicase_UvrD-like_C"/>
</dbReference>
<keyword evidence="1 15" id="KW-0540">Nuclease</keyword>
<evidence type="ECO:0000313" key="18">
    <source>
        <dbReference type="EMBL" id="CAL4043621.1"/>
    </source>
</evidence>
<feature type="region of interest" description="DNA-binding and helicase activity, interacts with RecC" evidence="15">
    <location>
        <begin position="1"/>
        <end position="863"/>
    </location>
</feature>
<comment type="miscellaneous">
    <text evidence="15">In the RecBCD complex, RecB has a slow 3'-5' helicase, an exonuclease activity and loads RecA onto ssDNA, RecD has a fast 5'-3' helicase activity, while RecC stimulates the ATPase and processivity of the RecB helicase and contributes to recognition of the Chi site.</text>
</comment>
<dbReference type="Gene3D" id="1.10.3170.10">
    <property type="entry name" value="Recbcd, chain B, domain 2"/>
    <property type="match status" value="1"/>
</dbReference>
<comment type="function">
    <text evidence="15">A helicase/nuclease that prepares dsDNA breaks (DSB) for recombinational DNA repair. Binds to DSBs and unwinds DNA via a highly rapid and processive ATP-dependent bidirectional helicase activity. Unwinds dsDNA until it encounters a Chi (crossover hotspot instigator) sequence from the 3' direction. Cuts ssDNA a few nucleotides 3' to the Chi site. The properties and activities of the enzyme are changed at Chi. The Chi-altered holoenzyme produces a long 3'-ssDNA overhang and facilitates RecA-binding to the ssDNA for homologous DNA recombination and repair. Holoenzyme degrades any linearized DNA that is unable to undergo homologous recombination. In the holoenzyme this subunit contributes ATPase, 3'-5' helicase, exonuclease activity and loads RecA onto ssDNA.</text>
</comment>
<evidence type="ECO:0000256" key="12">
    <source>
        <dbReference type="ARBA" id="ARBA00023235"/>
    </source>
</evidence>
<evidence type="ECO:0000256" key="16">
    <source>
        <dbReference type="PROSITE-ProRule" id="PRU00560"/>
    </source>
</evidence>
<evidence type="ECO:0000256" key="2">
    <source>
        <dbReference type="ARBA" id="ARBA00022723"/>
    </source>
</evidence>
<keyword evidence="7 15" id="KW-0269">Exonuclease</keyword>
<feature type="binding site" evidence="16">
    <location>
        <begin position="20"/>
        <end position="27"/>
    </location>
    <ligand>
        <name>ATP</name>
        <dbReference type="ChEBI" id="CHEBI:30616"/>
    </ligand>
</feature>
<dbReference type="RefSeq" id="WP_367680889.1">
    <property type="nucleotide sequence ID" value="NZ_OZ060371.1"/>
</dbReference>
<dbReference type="EC" id="5.6.2.4" evidence="15"/>
<feature type="domain" description="UvrD-like helicase ATP-binding" evidence="17">
    <location>
        <begin position="1"/>
        <end position="444"/>
    </location>
</feature>
<dbReference type="GO" id="GO:0005829">
    <property type="term" value="C:cytosol"/>
    <property type="evidence" value="ECO:0007669"/>
    <property type="project" value="TreeGrafter"/>
</dbReference>
<name>A0AAT9IIK5_9GAMM</name>
<reference evidence="18" key="1">
    <citation type="submission" date="2024-06" db="EMBL/GenBank/DDBJ databases">
        <authorList>
            <person name="Manzano-Marin A."/>
            <person name="Manzano-Marin A."/>
            <person name="Alejandro Manzano Marin A."/>
        </authorList>
    </citation>
    <scope>NUCLEOTIDE SEQUENCE</scope>
    <source>
        <strain evidence="18">Ancorni-2928</strain>
    </source>
</reference>
<keyword evidence="8 15" id="KW-0067">ATP-binding</keyword>
<evidence type="ECO:0000256" key="15">
    <source>
        <dbReference type="HAMAP-Rule" id="MF_01485"/>
    </source>
</evidence>
<dbReference type="InterPro" id="IPR000212">
    <property type="entry name" value="DNA_helicase_UvrD/REP"/>
</dbReference>
<dbReference type="Gene3D" id="3.90.320.10">
    <property type="match status" value="1"/>
</dbReference>
<dbReference type="EMBL" id="OZ060371">
    <property type="protein sequence ID" value="CAL4043621.1"/>
    <property type="molecule type" value="Genomic_DNA"/>
</dbReference>
<dbReference type="GO" id="GO:0008854">
    <property type="term" value="F:exodeoxyribonuclease V activity"/>
    <property type="evidence" value="ECO:0007669"/>
    <property type="project" value="UniProtKB-EC"/>
</dbReference>
<dbReference type="InterPro" id="IPR011604">
    <property type="entry name" value="PDDEXK-like_dom_sf"/>
</dbReference>
<evidence type="ECO:0000256" key="4">
    <source>
        <dbReference type="ARBA" id="ARBA00022763"/>
    </source>
</evidence>
<feature type="region of interest" description="Nuclease activity, interacts with RecD and RecA" evidence="15">
    <location>
        <begin position="896"/>
        <end position="1174"/>
    </location>
</feature>
<protein>
    <recommendedName>
        <fullName evidence="15">RecBCD enzyme subunit RecB</fullName>
        <ecNumber evidence="15">3.1.11.5</ecNumber>
        <ecNumber evidence="15">5.6.2.4</ecNumber>
    </recommendedName>
    <alternativeName>
        <fullName evidence="15">DNA 3'-5' helicase subunit RecB</fullName>
    </alternativeName>
    <alternativeName>
        <fullName evidence="15">Exonuclease V subunit RecB</fullName>
        <shortName evidence="15">ExoV subunit RecB</shortName>
    </alternativeName>
    <alternativeName>
        <fullName evidence="15">Helicase/nuclease RecBCD subunit RecB</fullName>
    </alternativeName>
</protein>
<keyword evidence="3 15" id="KW-0547">Nucleotide-binding</keyword>
<evidence type="ECO:0000256" key="10">
    <source>
        <dbReference type="ARBA" id="ARBA00023125"/>
    </source>
</evidence>
<dbReference type="EC" id="3.1.11.5" evidence="15"/>
<dbReference type="GO" id="GO:0003677">
    <property type="term" value="F:DNA binding"/>
    <property type="evidence" value="ECO:0007669"/>
    <property type="project" value="UniProtKB-UniRule"/>
</dbReference>
<keyword evidence="10 15" id="KW-0238">DNA-binding</keyword>
<dbReference type="GO" id="GO:0000724">
    <property type="term" value="P:double-strand break repair via homologous recombination"/>
    <property type="evidence" value="ECO:0007669"/>
    <property type="project" value="UniProtKB-UniRule"/>
</dbReference>
<dbReference type="InterPro" id="IPR004586">
    <property type="entry name" value="RecB"/>
</dbReference>
<evidence type="ECO:0000256" key="13">
    <source>
        <dbReference type="ARBA" id="ARBA00034617"/>
    </source>
</evidence>
<sequence>MNKNFNIFNISFPGQHLIEASAGTGKTSTIVFLYLRLLLGIKDTTLQTLQINIENILIVTFTNNAKKELKKRIQKTIFELKTAFKKNYTTHPIFISFIKKIKNVNKAIQTLTFALNNLDKIAIYTVHSYYKYILNTYKFSCGIIFKDKFVTDVHNLQLNATISFWQCYCYKLPKDISKIIFTYWKEPLALFMHITPWLNVHFGKIIKHAIYKKSLVERHQILISHIVFFKNYWKKENKNILKIYKSLIFNNMNNKLKKLSKIFNSITEWSISTTKNYYIPKELLDFKLKTHFLYIDKQNNVVNNFLKTIDNFLKIKFSLKELFVFYAIKKIKMFVQKIKKENFELEFNELEILIKNKILINKNITIDLQKKYPIAFIDEFQDISYQQYLIFSKIYTQKNYSSLILIGDPKQAIYSFQGSNIFSYLKIRSKIKNIHTLTSNWRSSKNMIKSINIIFSKNNTPFLFQDISFLKSSVPNRINVKKHKMSFKIHSVTQSALKIFFVSKKLISLKNYKKNSADKCAGNINYWIQKGKEKKAKLYFNGNYQFLNIKHITIIVRNKYESDIIQKSLNKLNIQSAYFSEKKTIFSSEEAKNLFYIMRSILDLNNKKYLDQVIMSNVFFKNFFDVYCLKNDKTMFYNFLKKMYLYKKYWKNFGISFFIKKVILNENSNFESILNQKKKHSILNYFQLAEILEQKSYYFKSKNLLLSWLEKKILCQEKEVKLQYIKRSYSQNCIKIISIHQSKGLEFPIVWIPFGISFLKNDLCIFYNKKTNYFNLDLEKTIKNTILSKKEILSEDLRLLYVALTRSILHCSISVAPVYKKKNNTRSLYETGLGYLLRNKSYLNSNDLFKSFKLVHLKNVINVTNYIRSFSKIKDEKQQNMYSLTTNTFNRKKLNTWNILSYSKLIKYFSNQSANFNEYFIEKSKNVKKNLIKKELNPHTFPKGKKIGKFLHLLLKKHNFLHLFNKVWIQKQMFKISLEEKWVSPLTHWMNNIINTSFLYHELKLFKLNPNSLKKEFEFHIPIFKKIRKLDLFNILNDSNFSEKKIYNQLSNRIYGLLHGFIDLIVMHKKKFYILEYKSDWLGSNDSYYSSEALELIIKKNYYHIQYKLYTLAVHRYLKLRIPKYNYVTHFGGIIYIFLRAIDNRQKSKNNGIFHVVPNFSLINKLDQLFSGVF</sequence>
<dbReference type="PANTHER" id="PTHR11070:SF23">
    <property type="entry name" value="RECBCD ENZYME SUBUNIT RECB"/>
    <property type="match status" value="1"/>
</dbReference>
<evidence type="ECO:0000256" key="7">
    <source>
        <dbReference type="ARBA" id="ARBA00022839"/>
    </source>
</evidence>
<dbReference type="PANTHER" id="PTHR11070">
    <property type="entry name" value="UVRD / RECB / PCRA DNA HELICASE FAMILY MEMBER"/>
    <property type="match status" value="1"/>
</dbReference>
<dbReference type="Pfam" id="PF00580">
    <property type="entry name" value="UvrD-helicase"/>
    <property type="match status" value="1"/>
</dbReference>
<evidence type="ECO:0000256" key="5">
    <source>
        <dbReference type="ARBA" id="ARBA00022801"/>
    </source>
</evidence>
<dbReference type="GO" id="GO:0005524">
    <property type="term" value="F:ATP binding"/>
    <property type="evidence" value="ECO:0007669"/>
    <property type="project" value="UniProtKB-UniRule"/>
</dbReference>
<keyword evidence="5 15" id="KW-0378">Hydrolase</keyword>
<proteinExistence type="inferred from homology"/>
<dbReference type="AlphaFoldDB" id="A0AAT9IIK5"/>
<evidence type="ECO:0000256" key="8">
    <source>
        <dbReference type="ARBA" id="ARBA00022840"/>
    </source>
</evidence>
<dbReference type="GO" id="GO:0046872">
    <property type="term" value="F:metal ion binding"/>
    <property type="evidence" value="ECO:0007669"/>
    <property type="project" value="UniProtKB-KW"/>
</dbReference>
<keyword evidence="11 15" id="KW-0234">DNA repair</keyword>
<dbReference type="HAMAP" id="MF_01485">
    <property type="entry name" value="RecB"/>
    <property type="match status" value="1"/>
</dbReference>
<gene>
    <name evidence="15 18" type="primary">recB</name>
    <name evidence="18" type="ORF">BUANCORI2928_353</name>
</gene>
<comment type="domain">
    <text evidence="15">The N-terminal DNA-binding domain is a ssDNA-dependent ATPase and has ATP-dependent 3'-5' helicase function. This domain interacts with RecC.</text>
</comment>
<comment type="similarity">
    <text evidence="15">Belongs to the helicase family. UvrD subfamily.</text>
</comment>
<comment type="catalytic activity">
    <reaction evidence="14 15">
        <text>ATP + H2O = ADP + phosphate + H(+)</text>
        <dbReference type="Rhea" id="RHEA:13065"/>
        <dbReference type="ChEBI" id="CHEBI:15377"/>
        <dbReference type="ChEBI" id="CHEBI:15378"/>
        <dbReference type="ChEBI" id="CHEBI:30616"/>
        <dbReference type="ChEBI" id="CHEBI:43474"/>
        <dbReference type="ChEBI" id="CHEBI:456216"/>
        <dbReference type="EC" id="5.6.2.4"/>
    </reaction>
</comment>
<evidence type="ECO:0000256" key="11">
    <source>
        <dbReference type="ARBA" id="ARBA00023204"/>
    </source>
</evidence>
<dbReference type="Gene3D" id="3.40.50.300">
    <property type="entry name" value="P-loop containing nucleotide triphosphate hydrolases"/>
    <property type="match status" value="2"/>
</dbReference>
<comment type="caution">
    <text evidence="15">Lacks conserved residue(s) required for the propagation of feature annotation.</text>
</comment>
<keyword evidence="2" id="KW-0479">Metal-binding</keyword>
<dbReference type="InterPro" id="IPR027417">
    <property type="entry name" value="P-loop_NTPase"/>
</dbReference>
<organism evidence="18">
    <name type="scientific">Buchnera aphidicola</name>
    <name type="common">Anoecia corni</name>
    <dbReference type="NCBI Taxonomy" id="2994477"/>
    <lineage>
        <taxon>Bacteria</taxon>
        <taxon>Pseudomonadati</taxon>
        <taxon>Pseudomonadota</taxon>
        <taxon>Gammaproteobacteria</taxon>
        <taxon>Enterobacterales</taxon>
        <taxon>Erwiniaceae</taxon>
        <taxon>Buchnera</taxon>
    </lineage>
</organism>
<keyword evidence="12 15" id="KW-0413">Isomerase</keyword>
<dbReference type="GO" id="GO:0043138">
    <property type="term" value="F:3'-5' DNA helicase activity"/>
    <property type="evidence" value="ECO:0007669"/>
    <property type="project" value="UniProtKB-UniRule"/>
</dbReference>
<comment type="domain">
    <text evidence="15">The C-terminal domain has nuclease activity and interacts with RecD. It interacts with RecA, facilitating its loading onto ssDNA.</text>
</comment>
<dbReference type="InterPro" id="IPR014016">
    <property type="entry name" value="UvrD-like_ATP-bd"/>
</dbReference>
<dbReference type="PROSITE" id="PS51198">
    <property type="entry name" value="UVRD_HELICASE_ATP_BIND"/>
    <property type="match status" value="1"/>
</dbReference>
<evidence type="ECO:0000259" key="17">
    <source>
        <dbReference type="PROSITE" id="PS51198"/>
    </source>
</evidence>
<dbReference type="GO" id="GO:0009338">
    <property type="term" value="C:exodeoxyribonuclease V complex"/>
    <property type="evidence" value="ECO:0007669"/>
    <property type="project" value="TreeGrafter"/>
</dbReference>
<comment type="subunit">
    <text evidence="15">Heterotrimer of RecB, RecC and RecD. All subunits contribute to DNA-binding. Interacts with RecA.</text>
</comment>
<keyword evidence="6 15" id="KW-0347">Helicase</keyword>